<evidence type="ECO:0008006" key="4">
    <source>
        <dbReference type="Google" id="ProtNLM"/>
    </source>
</evidence>
<keyword evidence="1" id="KW-0732">Signal</keyword>
<dbReference type="Proteomes" id="UP000503447">
    <property type="component" value="Chromosome"/>
</dbReference>
<organism evidence="2 3">
    <name type="scientific">Frigoriglobus tundricola</name>
    <dbReference type="NCBI Taxonomy" id="2774151"/>
    <lineage>
        <taxon>Bacteria</taxon>
        <taxon>Pseudomonadati</taxon>
        <taxon>Planctomycetota</taxon>
        <taxon>Planctomycetia</taxon>
        <taxon>Gemmatales</taxon>
        <taxon>Gemmataceae</taxon>
        <taxon>Frigoriglobus</taxon>
    </lineage>
</organism>
<keyword evidence="3" id="KW-1185">Reference proteome</keyword>
<dbReference type="KEGG" id="ftj:FTUN_1007"/>
<dbReference type="EMBL" id="CP053452">
    <property type="protein sequence ID" value="QJW93501.1"/>
    <property type="molecule type" value="Genomic_DNA"/>
</dbReference>
<accession>A0A6M5YJL5</accession>
<gene>
    <name evidence="2" type="ORF">FTUN_1007</name>
</gene>
<feature type="chain" id="PRO_5026795147" description="PEP-CTERM protein-sorting domain-containing protein" evidence="1">
    <location>
        <begin position="22"/>
        <end position="211"/>
    </location>
</feature>
<dbReference type="AlphaFoldDB" id="A0A6M5YJL5"/>
<reference evidence="3" key="1">
    <citation type="submission" date="2020-05" db="EMBL/GenBank/DDBJ databases">
        <title>Frigoriglobus tundricola gen. nov., sp. nov., a psychrotolerant cellulolytic planctomycete of the family Gemmataceae with two divergent copies of 16S rRNA gene.</title>
        <authorList>
            <person name="Kulichevskaya I.S."/>
            <person name="Ivanova A.A."/>
            <person name="Naumoff D.G."/>
            <person name="Beletsky A.V."/>
            <person name="Rijpstra W.I.C."/>
            <person name="Sinninghe Damste J.S."/>
            <person name="Mardanov A.V."/>
            <person name="Ravin N.V."/>
            <person name="Dedysh S.N."/>
        </authorList>
    </citation>
    <scope>NUCLEOTIDE SEQUENCE [LARGE SCALE GENOMIC DNA]</scope>
    <source>
        <strain evidence="3">PL17</strain>
    </source>
</reference>
<evidence type="ECO:0000313" key="2">
    <source>
        <dbReference type="EMBL" id="QJW93501.1"/>
    </source>
</evidence>
<feature type="signal peptide" evidence="1">
    <location>
        <begin position="1"/>
        <end position="21"/>
    </location>
</feature>
<evidence type="ECO:0000256" key="1">
    <source>
        <dbReference type="SAM" id="SignalP"/>
    </source>
</evidence>
<dbReference type="RefSeq" id="WP_171469676.1">
    <property type="nucleotide sequence ID" value="NZ_CP053452.2"/>
</dbReference>
<protein>
    <recommendedName>
        <fullName evidence="4">PEP-CTERM protein-sorting domain-containing protein</fullName>
    </recommendedName>
</protein>
<evidence type="ECO:0000313" key="3">
    <source>
        <dbReference type="Proteomes" id="UP000503447"/>
    </source>
</evidence>
<sequence length="211" mass="21779">MIRMAFAVVAVVGLCGTSARADTLPMFEGVPGTYTPGQTFTFQVTVPQLFDLNKYVVELDFGTNTPNPPLFVYSTAASTATGQYVFPSNANYQSTSTLVLDSPVVALTFSDSTTPPINTVPGANDTIATVTVIPGADLTGPITISIGGATLFNYDTENGQVPPPNPIVVQQSGSGGTGNPVPAPSGAVLLGIGGLLFGVRSRYRKVAVMNS</sequence>
<proteinExistence type="predicted"/>
<name>A0A6M5YJL5_9BACT</name>